<comment type="caution">
    <text evidence="2">The sequence shown here is derived from an EMBL/GenBank/DDBJ whole genome shotgun (WGS) entry which is preliminary data.</text>
</comment>
<reference evidence="2" key="1">
    <citation type="submission" date="2020-10" db="EMBL/GenBank/DDBJ databases">
        <title>Taxonomic study of unclassified bacteria belonging to the class Ktedonobacteria.</title>
        <authorList>
            <person name="Yabe S."/>
            <person name="Wang C.M."/>
            <person name="Zheng Y."/>
            <person name="Sakai Y."/>
            <person name="Cavaletti L."/>
            <person name="Monciardini P."/>
            <person name="Donadio S."/>
        </authorList>
    </citation>
    <scope>NUCLEOTIDE SEQUENCE</scope>
    <source>
        <strain evidence="2">SOSP1-1</strain>
    </source>
</reference>
<feature type="binding site" evidence="1">
    <location>
        <position position="103"/>
    </location>
    <ligand>
        <name>Zn(2+)</name>
        <dbReference type="ChEBI" id="CHEBI:29105"/>
    </ligand>
</feature>
<dbReference type="SUPFAM" id="SSF158745">
    <property type="entry name" value="LanC-like"/>
    <property type="match status" value="1"/>
</dbReference>
<keyword evidence="1" id="KW-0479">Metal-binding</keyword>
<evidence type="ECO:0000313" key="2">
    <source>
        <dbReference type="EMBL" id="GHO42295.1"/>
    </source>
</evidence>
<dbReference type="InterPro" id="IPR007822">
    <property type="entry name" value="LANC-like"/>
</dbReference>
<evidence type="ECO:0000313" key="3">
    <source>
        <dbReference type="Proteomes" id="UP000612362"/>
    </source>
</evidence>
<dbReference type="Proteomes" id="UP000612362">
    <property type="component" value="Unassembled WGS sequence"/>
</dbReference>
<keyword evidence="3" id="KW-1185">Reference proteome</keyword>
<feature type="binding site" evidence="1">
    <location>
        <position position="153"/>
    </location>
    <ligand>
        <name>Zn(2+)</name>
        <dbReference type="ChEBI" id="CHEBI:29105"/>
    </ligand>
</feature>
<dbReference type="Gene3D" id="1.50.10.20">
    <property type="match status" value="1"/>
</dbReference>
<dbReference type="InterPro" id="IPR033889">
    <property type="entry name" value="LanC"/>
</dbReference>
<dbReference type="Pfam" id="PF05147">
    <property type="entry name" value="LANC_like"/>
    <property type="match status" value="1"/>
</dbReference>
<dbReference type="SMART" id="SM01260">
    <property type="entry name" value="LANC_like"/>
    <property type="match status" value="1"/>
</dbReference>
<dbReference type="GO" id="GO:0046872">
    <property type="term" value="F:metal ion binding"/>
    <property type="evidence" value="ECO:0007669"/>
    <property type="project" value="UniProtKB-KW"/>
</dbReference>
<evidence type="ECO:0000256" key="1">
    <source>
        <dbReference type="PIRSR" id="PIRSR607822-1"/>
    </source>
</evidence>
<sequence length="241" mass="26355">MGLPAWYVPPSLSRLESWGDLCPDGFYNCGLAHGIPGPLALLALTKSAHISVPGLEEAITRTADWLLEQQVGNEWGIGWPLAVPVNHMGPPPGDLKKCRTAWCYGTPGVARALWLAGEALNCQHYRDIALVAMQSVYRTPLPERRIDSPSFCHGVAGLLQITLRFAHNSQAPFFIEAANTLTKQLLSLYDPDTLLGYRNQEGPETLVDQPGLLDGVAGILLVLLATSTTQEPYWDRLFLLS</sequence>
<dbReference type="GO" id="GO:0031179">
    <property type="term" value="P:peptide modification"/>
    <property type="evidence" value="ECO:0007669"/>
    <property type="project" value="InterPro"/>
</dbReference>
<proteinExistence type="predicted"/>
<gene>
    <name evidence="2" type="ORF">KSX_04580</name>
</gene>
<dbReference type="AlphaFoldDB" id="A0A8J3MNV2"/>
<dbReference type="CDD" id="cd04793">
    <property type="entry name" value="LanC"/>
    <property type="match status" value="1"/>
</dbReference>
<feature type="binding site" evidence="1">
    <location>
        <position position="152"/>
    </location>
    <ligand>
        <name>Zn(2+)</name>
        <dbReference type="ChEBI" id="CHEBI:29105"/>
    </ligand>
</feature>
<organism evidence="2 3">
    <name type="scientific">Ktedonospora formicarum</name>
    <dbReference type="NCBI Taxonomy" id="2778364"/>
    <lineage>
        <taxon>Bacteria</taxon>
        <taxon>Bacillati</taxon>
        <taxon>Chloroflexota</taxon>
        <taxon>Ktedonobacteria</taxon>
        <taxon>Ktedonobacterales</taxon>
        <taxon>Ktedonobacteraceae</taxon>
        <taxon>Ktedonospora</taxon>
    </lineage>
</organism>
<keyword evidence="1" id="KW-0862">Zinc</keyword>
<dbReference type="PRINTS" id="PR01955">
    <property type="entry name" value="LANCFRANKIA"/>
</dbReference>
<name>A0A8J3MNV2_9CHLR</name>
<protein>
    <submittedName>
        <fullName evidence="2">Uncharacterized protein</fullName>
    </submittedName>
</protein>
<dbReference type="EMBL" id="BNJF01000001">
    <property type="protein sequence ID" value="GHO42295.1"/>
    <property type="molecule type" value="Genomic_DNA"/>
</dbReference>
<dbReference type="PRINTS" id="PR01950">
    <property type="entry name" value="LANCSUPER"/>
</dbReference>
<accession>A0A8J3MNV2</accession>